<dbReference type="InterPro" id="IPR004792">
    <property type="entry name" value="BaiN-like"/>
</dbReference>
<dbReference type="AlphaFoldDB" id="A0A9D1CW17"/>
<evidence type="ECO:0000256" key="1">
    <source>
        <dbReference type="ARBA" id="ARBA00001974"/>
    </source>
</evidence>
<evidence type="ECO:0000313" key="6">
    <source>
        <dbReference type="EMBL" id="HIQ82597.1"/>
    </source>
</evidence>
<dbReference type="Pfam" id="PF22780">
    <property type="entry name" value="HI0933_like_1st"/>
    <property type="match status" value="1"/>
</dbReference>
<evidence type="ECO:0000259" key="4">
    <source>
        <dbReference type="Pfam" id="PF03486"/>
    </source>
</evidence>
<dbReference type="PANTHER" id="PTHR42887:SF2">
    <property type="entry name" value="OS12G0638800 PROTEIN"/>
    <property type="match status" value="1"/>
</dbReference>
<comment type="caution">
    <text evidence="6">The sequence shown here is derived from an EMBL/GenBank/DDBJ whole genome shotgun (WGS) entry which is preliminary data.</text>
</comment>
<dbReference type="InterPro" id="IPR057661">
    <property type="entry name" value="RsdA/BaiN/AoA(So)_Rossmann"/>
</dbReference>
<sequence>MRYDAIIIGGGAAGLAAAVALSRRGRRVAVLEAQPRVGRKLLSTGNGRCNFTNTGAAPEDYFGDAALARGALAAFPPARVLEFFASLGVPARVDAEGRAYPSSNAASSVLDALRLSLQEAGGEEVVGFRVRALSRDLVATAEDGRQMAGRCALLATGGLAAPSLGAADAPFVKTLGLRFTRRAPALAPLETESVPALKGLRAQCVLSLEGHMERGEILFTEYGVSGIAAMQLSRFARPGATLSIDFLGGAQPALAARAQMLPKRRMEDFLNGIVPRRVGQVLTKSAGIPLSKTAGELDTAEISALETVLTGWTLPVHGVRGYAQAQVTAGGLEGTQFDPDTLEARRVPGLYAAGEMLDVDGPCGGYNLQWAWASALLAARSMDERLKA</sequence>
<dbReference type="NCBIfam" id="TIGR00275">
    <property type="entry name" value="aminoacetone oxidase family FAD-binding enzyme"/>
    <property type="match status" value="1"/>
</dbReference>
<dbReference type="InterPro" id="IPR055178">
    <property type="entry name" value="RsdA/BaiN/AoA(So)-like_dom"/>
</dbReference>
<proteinExistence type="predicted"/>
<organism evidence="6 7">
    <name type="scientific">Candidatus Pullichristensenella stercorigallinarum</name>
    <dbReference type="NCBI Taxonomy" id="2840909"/>
    <lineage>
        <taxon>Bacteria</taxon>
        <taxon>Bacillati</taxon>
        <taxon>Bacillota</taxon>
        <taxon>Clostridia</taxon>
        <taxon>Candidatus Pullichristensenella</taxon>
    </lineage>
</organism>
<dbReference type="SUPFAM" id="SSF160996">
    <property type="entry name" value="HI0933 insert domain-like"/>
    <property type="match status" value="1"/>
</dbReference>
<dbReference type="Gene3D" id="1.10.8.260">
    <property type="entry name" value="HI0933 insert domain-like"/>
    <property type="match status" value="1"/>
</dbReference>
<dbReference type="PANTHER" id="PTHR42887">
    <property type="entry name" value="OS12G0638800 PROTEIN"/>
    <property type="match status" value="1"/>
</dbReference>
<dbReference type="Proteomes" id="UP000824260">
    <property type="component" value="Unassembled WGS sequence"/>
</dbReference>
<reference evidence="6" key="1">
    <citation type="submission" date="2020-10" db="EMBL/GenBank/DDBJ databases">
        <authorList>
            <person name="Gilroy R."/>
        </authorList>
    </citation>
    <scope>NUCLEOTIDE SEQUENCE</scope>
    <source>
        <strain evidence="6">ChiSjej6B24-2974</strain>
    </source>
</reference>
<dbReference type="SUPFAM" id="SSF51905">
    <property type="entry name" value="FAD/NAD(P)-binding domain"/>
    <property type="match status" value="1"/>
</dbReference>
<reference evidence="6" key="2">
    <citation type="journal article" date="2021" name="PeerJ">
        <title>Extensive microbial diversity within the chicken gut microbiome revealed by metagenomics and culture.</title>
        <authorList>
            <person name="Gilroy R."/>
            <person name="Ravi A."/>
            <person name="Getino M."/>
            <person name="Pursley I."/>
            <person name="Horton D.L."/>
            <person name="Alikhan N.F."/>
            <person name="Baker D."/>
            <person name="Gharbi K."/>
            <person name="Hall N."/>
            <person name="Watson M."/>
            <person name="Adriaenssens E.M."/>
            <person name="Foster-Nyarko E."/>
            <person name="Jarju S."/>
            <person name="Secka A."/>
            <person name="Antonio M."/>
            <person name="Oren A."/>
            <person name="Chaudhuri R.R."/>
            <person name="La Ragione R."/>
            <person name="Hildebrand F."/>
            <person name="Pallen M.J."/>
        </authorList>
    </citation>
    <scope>NUCLEOTIDE SEQUENCE</scope>
    <source>
        <strain evidence="6">ChiSjej6B24-2974</strain>
    </source>
</reference>
<dbReference type="Gene3D" id="3.50.50.60">
    <property type="entry name" value="FAD/NAD(P)-binding domain"/>
    <property type="match status" value="1"/>
</dbReference>
<evidence type="ECO:0000259" key="5">
    <source>
        <dbReference type="Pfam" id="PF22780"/>
    </source>
</evidence>
<keyword evidence="2" id="KW-0285">Flavoprotein</keyword>
<dbReference type="Pfam" id="PF03486">
    <property type="entry name" value="HI0933_like"/>
    <property type="match status" value="1"/>
</dbReference>
<dbReference type="PRINTS" id="PR00411">
    <property type="entry name" value="PNDRDTASEI"/>
</dbReference>
<protein>
    <submittedName>
        <fullName evidence="6">Aminoacetone oxidase family FAD-binding enzyme</fullName>
    </submittedName>
</protein>
<evidence type="ECO:0000256" key="2">
    <source>
        <dbReference type="ARBA" id="ARBA00022630"/>
    </source>
</evidence>
<name>A0A9D1CW17_9FIRM</name>
<feature type="domain" description="RsdA/BaiN/AoA(So)-like insert" evidence="5">
    <location>
        <begin position="184"/>
        <end position="327"/>
    </location>
</feature>
<feature type="domain" description="RsdA/BaiN/AoA(So)-like Rossmann fold-like" evidence="4">
    <location>
        <begin position="4"/>
        <end position="380"/>
    </location>
</feature>
<keyword evidence="3" id="KW-0274">FAD</keyword>
<evidence type="ECO:0000313" key="7">
    <source>
        <dbReference type="Proteomes" id="UP000824260"/>
    </source>
</evidence>
<evidence type="ECO:0000256" key="3">
    <source>
        <dbReference type="ARBA" id="ARBA00022827"/>
    </source>
</evidence>
<dbReference type="Gene3D" id="2.40.30.10">
    <property type="entry name" value="Translation factors"/>
    <property type="match status" value="1"/>
</dbReference>
<dbReference type="InterPro" id="IPR036188">
    <property type="entry name" value="FAD/NAD-bd_sf"/>
</dbReference>
<comment type="cofactor">
    <cofactor evidence="1">
        <name>FAD</name>
        <dbReference type="ChEBI" id="CHEBI:57692"/>
    </cofactor>
</comment>
<accession>A0A9D1CW17</accession>
<dbReference type="InterPro" id="IPR023166">
    <property type="entry name" value="BaiN-like_dom_sf"/>
</dbReference>
<dbReference type="PRINTS" id="PR00368">
    <property type="entry name" value="FADPNR"/>
</dbReference>
<gene>
    <name evidence="6" type="ORF">IAA52_05785</name>
</gene>
<dbReference type="EMBL" id="DVFZ01000055">
    <property type="protein sequence ID" value="HIQ82597.1"/>
    <property type="molecule type" value="Genomic_DNA"/>
</dbReference>